<dbReference type="PROSITE" id="PS51257">
    <property type="entry name" value="PROKAR_LIPOPROTEIN"/>
    <property type="match status" value="1"/>
</dbReference>
<gene>
    <name evidence="1" type="ordered locus">S70_04385</name>
</gene>
<dbReference type="HOGENOM" id="CLU_1486014_0_0_6"/>
<evidence type="ECO:0000313" key="2">
    <source>
        <dbReference type="Proteomes" id="UP000005012"/>
    </source>
</evidence>
<dbReference type="KEGG" id="psi:S70_04385"/>
<reference evidence="1 2" key="1">
    <citation type="journal article" date="2012" name="J. Bacteriol.">
        <title>Complete Genome Sequence of Providencia stuartii Clinical Isolate MRSN 2154.</title>
        <authorList>
            <person name="Clifford R.J."/>
            <person name="Hang J."/>
            <person name="Riley M.C."/>
            <person name="Onmus-Leone F."/>
            <person name="Kuschner R.A."/>
            <person name="Lesho E.P."/>
            <person name="Waterman P.E."/>
        </authorList>
    </citation>
    <scope>NUCLEOTIDE SEQUENCE [LARGE SCALE GENOMIC DNA]</scope>
    <source>
        <strain evidence="1 2">MRSN 2154</strain>
    </source>
</reference>
<dbReference type="OrthoDB" id="6466710at2"/>
<proteinExistence type="predicted"/>
<dbReference type="AlphaFoldDB" id="A0A140NJC4"/>
<dbReference type="GeneID" id="93518396"/>
<organism evidence="1 2">
    <name type="scientific">Providencia stuartii (strain MRSN 2154)</name>
    <dbReference type="NCBI Taxonomy" id="1157951"/>
    <lineage>
        <taxon>Bacteria</taxon>
        <taxon>Pseudomonadati</taxon>
        <taxon>Pseudomonadota</taxon>
        <taxon>Gammaproteobacteria</taxon>
        <taxon>Enterobacterales</taxon>
        <taxon>Morganellaceae</taxon>
        <taxon>Providencia</taxon>
    </lineage>
</organism>
<dbReference type="Proteomes" id="UP000005012">
    <property type="component" value="Chromosome"/>
</dbReference>
<dbReference type="EMBL" id="CP003488">
    <property type="protein sequence ID" value="AFH92758.1"/>
    <property type="molecule type" value="Genomic_DNA"/>
</dbReference>
<evidence type="ECO:0008006" key="3">
    <source>
        <dbReference type="Google" id="ProtNLM"/>
    </source>
</evidence>
<dbReference type="RefSeq" id="WP_014656465.1">
    <property type="nucleotide sequence ID" value="NC_017731.1"/>
</dbReference>
<protein>
    <recommendedName>
        <fullName evidence="3">Lipoprotein</fullName>
    </recommendedName>
</protein>
<sequence>MKKHILSITVLSAATLLVTGCSSNNDMWGEFANILSDANPVVQESEEWEAYSIKTTQQGVTYASASSADQQFVSKKMDAEYADALYRVSSPFARSDKTKEQLAKDNQGYRFKYNEIMVVKDKKTANTIGYCVNYDSDQIENGQVKPVKEKDKIRNHFIYVDKVKPLSVMTVGSDFTKVMCGEEFYNKYKK</sequence>
<accession>A0A140NJC4</accession>
<reference evidence="2" key="2">
    <citation type="submission" date="2012-04" db="EMBL/GenBank/DDBJ databases">
        <title>Complete genome sequence of Providencia stuartii clinical isolate MRSN 2154.</title>
        <authorList>
            <person name="Clifford R.J."/>
            <person name="Hang J."/>
            <person name="Riley M.C."/>
            <person name="Onmus-Leone F."/>
            <person name="Kuschner R.A."/>
            <person name="Lesho E.P."/>
            <person name="Waterman P.E."/>
        </authorList>
    </citation>
    <scope>NUCLEOTIDE SEQUENCE [LARGE SCALE GENOMIC DNA]</scope>
    <source>
        <strain evidence="2">MRSN 2154</strain>
    </source>
</reference>
<evidence type="ECO:0000313" key="1">
    <source>
        <dbReference type="EMBL" id="AFH92758.1"/>
    </source>
</evidence>
<dbReference type="PATRIC" id="fig|1157951.4.peg.872"/>
<name>A0A140NJC4_PROSM</name>